<dbReference type="AlphaFoldDB" id="A0A2P2IXT0"/>
<evidence type="ECO:0000313" key="1">
    <source>
        <dbReference type="EMBL" id="MBW86025.1"/>
    </source>
</evidence>
<dbReference type="EMBL" id="GGEC01005542">
    <property type="protein sequence ID" value="MBW86025.1"/>
    <property type="molecule type" value="Transcribed_RNA"/>
</dbReference>
<protein>
    <submittedName>
        <fullName evidence="1">Uncharacterized protein</fullName>
    </submittedName>
</protein>
<reference evidence="1" key="1">
    <citation type="submission" date="2018-02" db="EMBL/GenBank/DDBJ databases">
        <title>Rhizophora mucronata_Transcriptome.</title>
        <authorList>
            <person name="Meera S.P."/>
            <person name="Sreeshan A."/>
            <person name="Augustine A."/>
        </authorList>
    </citation>
    <scope>NUCLEOTIDE SEQUENCE</scope>
    <source>
        <tissue evidence="1">Leaf</tissue>
    </source>
</reference>
<name>A0A2P2IXT0_RHIMU</name>
<sequence length="85" mass="9346">MASNLLFNTLATLNSAPIPSSLAEPPVKRNSGVAAPDHCDNQTRKIYQHFSRFLLCCTRRISRSSVVPPHARAQPTTHVFCANLT</sequence>
<accession>A0A2P2IXT0</accession>
<proteinExistence type="predicted"/>
<organism evidence="1">
    <name type="scientific">Rhizophora mucronata</name>
    <name type="common">Asiatic mangrove</name>
    <dbReference type="NCBI Taxonomy" id="61149"/>
    <lineage>
        <taxon>Eukaryota</taxon>
        <taxon>Viridiplantae</taxon>
        <taxon>Streptophyta</taxon>
        <taxon>Embryophyta</taxon>
        <taxon>Tracheophyta</taxon>
        <taxon>Spermatophyta</taxon>
        <taxon>Magnoliopsida</taxon>
        <taxon>eudicotyledons</taxon>
        <taxon>Gunneridae</taxon>
        <taxon>Pentapetalae</taxon>
        <taxon>rosids</taxon>
        <taxon>fabids</taxon>
        <taxon>Malpighiales</taxon>
        <taxon>Rhizophoraceae</taxon>
        <taxon>Rhizophora</taxon>
    </lineage>
</organism>